<sequence>MFLTKKLMSNVPELVSGSCWWKKPLYYNPVVRPLDRGPDFSFVDGRKPSITTKWELERRKKQVELGKQIVHYLNEIKIAEQLYEEQQIQKTLRAEKIEQSKPKEKGIESLKNMSRHRNVRKLNIAEELDDDYGDDYDDYDEEEEEPQNYDQPIQYIDKSTTKKQKSVEAIQNKSPSKNEQIKQNLAIAPTVENLKIDAGYSKDRSDSKSPSRALTPKQTLSNLEMAIAAVPKYRKRTRPEESKSALNLVIIGHVDAGKSTMIGHLLYQVRLCFFKKFI</sequence>
<dbReference type="InterPro" id="IPR000795">
    <property type="entry name" value="T_Tr_GTP-bd_dom"/>
</dbReference>
<dbReference type="GO" id="GO:0005525">
    <property type="term" value="F:GTP binding"/>
    <property type="evidence" value="ECO:0007669"/>
    <property type="project" value="InterPro"/>
</dbReference>
<proteinExistence type="predicted"/>
<dbReference type="InterPro" id="IPR034596">
    <property type="entry name" value="Ribosomal_mL52"/>
</dbReference>
<organism evidence="3 4">
    <name type="scientific">Meloidogyne enterolobii</name>
    <name type="common">Root-knot nematode worm</name>
    <name type="synonym">Meloidogyne mayaguensis</name>
    <dbReference type="NCBI Taxonomy" id="390850"/>
    <lineage>
        <taxon>Eukaryota</taxon>
        <taxon>Metazoa</taxon>
        <taxon>Ecdysozoa</taxon>
        <taxon>Nematoda</taxon>
        <taxon>Chromadorea</taxon>
        <taxon>Rhabditida</taxon>
        <taxon>Tylenchina</taxon>
        <taxon>Tylenchomorpha</taxon>
        <taxon>Tylenchoidea</taxon>
        <taxon>Meloidogynidae</taxon>
        <taxon>Meloidogyninae</taxon>
        <taxon>Meloidogyne</taxon>
    </lineage>
</organism>
<feature type="region of interest" description="Disordered" evidence="1">
    <location>
        <begin position="199"/>
        <end position="218"/>
    </location>
</feature>
<feature type="domain" description="Tr-type G" evidence="2">
    <location>
        <begin position="244"/>
        <end position="269"/>
    </location>
</feature>
<reference evidence="3 4" key="1">
    <citation type="submission" date="2020-08" db="EMBL/GenBank/DDBJ databases">
        <authorList>
            <person name="Koutsovoulos G."/>
            <person name="Danchin GJ E."/>
        </authorList>
    </citation>
    <scope>NUCLEOTIDE SEQUENCE [LARGE SCALE GENOMIC DNA]</scope>
</reference>
<evidence type="ECO:0000313" key="3">
    <source>
        <dbReference type="EMBL" id="CAD2172318.1"/>
    </source>
</evidence>
<accession>A0A6V7VD31</accession>
<dbReference type="Proteomes" id="UP000580250">
    <property type="component" value="Unassembled WGS sequence"/>
</dbReference>
<dbReference type="GO" id="GO:0003735">
    <property type="term" value="F:structural constituent of ribosome"/>
    <property type="evidence" value="ECO:0007669"/>
    <property type="project" value="InterPro"/>
</dbReference>
<feature type="compositionally biased region" description="Basic and acidic residues" evidence="1">
    <location>
        <begin position="200"/>
        <end position="209"/>
    </location>
</feature>
<evidence type="ECO:0000256" key="1">
    <source>
        <dbReference type="SAM" id="MobiDB-lite"/>
    </source>
</evidence>
<dbReference type="AlphaFoldDB" id="A0A6V7VD31"/>
<gene>
    <name evidence="3" type="ORF">MENT_LOCUS23858</name>
</gene>
<dbReference type="InterPro" id="IPR027417">
    <property type="entry name" value="P-loop_NTPase"/>
</dbReference>
<evidence type="ECO:0000259" key="2">
    <source>
        <dbReference type="Pfam" id="PF00009"/>
    </source>
</evidence>
<name>A0A6V7VD31_MELEN</name>
<evidence type="ECO:0000313" key="4">
    <source>
        <dbReference type="Proteomes" id="UP000580250"/>
    </source>
</evidence>
<dbReference type="Pfam" id="PF00009">
    <property type="entry name" value="GTP_EFTU"/>
    <property type="match status" value="1"/>
</dbReference>
<dbReference type="OrthoDB" id="5863224at2759"/>
<dbReference type="SUPFAM" id="SSF52540">
    <property type="entry name" value="P-loop containing nucleoside triphosphate hydrolases"/>
    <property type="match status" value="1"/>
</dbReference>
<dbReference type="Gene3D" id="3.40.50.300">
    <property type="entry name" value="P-loop containing nucleotide triphosphate hydrolases"/>
    <property type="match status" value="1"/>
</dbReference>
<dbReference type="EMBL" id="CAJEWN010000198">
    <property type="protein sequence ID" value="CAD2172318.1"/>
    <property type="molecule type" value="Genomic_DNA"/>
</dbReference>
<protein>
    <recommendedName>
        <fullName evidence="2">Tr-type G domain-containing protein</fullName>
    </recommendedName>
</protein>
<dbReference type="GO" id="GO:0032543">
    <property type="term" value="P:mitochondrial translation"/>
    <property type="evidence" value="ECO:0007669"/>
    <property type="project" value="InterPro"/>
</dbReference>
<feature type="region of interest" description="Disordered" evidence="1">
    <location>
        <begin position="121"/>
        <end position="183"/>
    </location>
</feature>
<dbReference type="GO" id="GO:0005762">
    <property type="term" value="C:mitochondrial large ribosomal subunit"/>
    <property type="evidence" value="ECO:0007669"/>
    <property type="project" value="InterPro"/>
</dbReference>
<dbReference type="Pfam" id="PF18699">
    <property type="entry name" value="MRPL52"/>
    <property type="match status" value="1"/>
</dbReference>
<comment type="caution">
    <text evidence="3">The sequence shown here is derived from an EMBL/GenBank/DDBJ whole genome shotgun (WGS) entry which is preliminary data.</text>
</comment>
<feature type="compositionally biased region" description="Polar residues" evidence="1">
    <location>
        <begin position="169"/>
        <end position="183"/>
    </location>
</feature>
<dbReference type="GO" id="GO:0003924">
    <property type="term" value="F:GTPase activity"/>
    <property type="evidence" value="ECO:0007669"/>
    <property type="project" value="InterPro"/>
</dbReference>
<feature type="compositionally biased region" description="Acidic residues" evidence="1">
    <location>
        <begin position="126"/>
        <end position="147"/>
    </location>
</feature>